<reference evidence="1" key="2">
    <citation type="submission" date="2020-09" db="EMBL/GenBank/DDBJ databases">
        <authorList>
            <person name="Sun Q."/>
            <person name="Zhou Y."/>
        </authorList>
    </citation>
    <scope>NUCLEOTIDE SEQUENCE</scope>
    <source>
        <strain evidence="1">CGMCC 1.15762</strain>
    </source>
</reference>
<gene>
    <name evidence="1" type="ORF">GCM10011415_05380</name>
</gene>
<accession>A0A8J3EF79</accession>
<organism evidence="1 2">
    <name type="scientific">Salipiger pallidus</name>
    <dbReference type="NCBI Taxonomy" id="1775170"/>
    <lineage>
        <taxon>Bacteria</taxon>
        <taxon>Pseudomonadati</taxon>
        <taxon>Pseudomonadota</taxon>
        <taxon>Alphaproteobacteria</taxon>
        <taxon>Rhodobacterales</taxon>
        <taxon>Roseobacteraceae</taxon>
        <taxon>Salipiger</taxon>
    </lineage>
</organism>
<comment type="caution">
    <text evidence="1">The sequence shown here is derived from an EMBL/GenBank/DDBJ whole genome shotgun (WGS) entry which is preliminary data.</text>
</comment>
<dbReference type="AlphaFoldDB" id="A0A8J3EF79"/>
<sequence length="57" mass="6540">MQKDARPVVTGGRHHLEKGTAVGWALMIEYQKMHVMDLPRCLCPMVVQPSLIYLRFS</sequence>
<name>A0A8J3EF79_9RHOB</name>
<dbReference type="Proteomes" id="UP000617145">
    <property type="component" value="Unassembled WGS sequence"/>
</dbReference>
<evidence type="ECO:0000313" key="2">
    <source>
        <dbReference type="Proteomes" id="UP000617145"/>
    </source>
</evidence>
<protein>
    <submittedName>
        <fullName evidence="1">Uncharacterized protein</fullName>
    </submittedName>
</protein>
<reference evidence="1" key="1">
    <citation type="journal article" date="2014" name="Int. J. Syst. Evol. Microbiol.">
        <title>Complete genome sequence of Corynebacterium casei LMG S-19264T (=DSM 44701T), isolated from a smear-ripened cheese.</title>
        <authorList>
            <consortium name="US DOE Joint Genome Institute (JGI-PGF)"/>
            <person name="Walter F."/>
            <person name="Albersmeier A."/>
            <person name="Kalinowski J."/>
            <person name="Ruckert C."/>
        </authorList>
    </citation>
    <scope>NUCLEOTIDE SEQUENCE</scope>
    <source>
        <strain evidence="1">CGMCC 1.15762</strain>
    </source>
</reference>
<dbReference type="EMBL" id="BMJV01000001">
    <property type="protein sequence ID" value="GGG62076.1"/>
    <property type="molecule type" value="Genomic_DNA"/>
</dbReference>
<proteinExistence type="predicted"/>
<evidence type="ECO:0000313" key="1">
    <source>
        <dbReference type="EMBL" id="GGG62076.1"/>
    </source>
</evidence>
<keyword evidence="2" id="KW-1185">Reference proteome</keyword>